<proteinExistence type="predicted"/>
<protein>
    <submittedName>
        <fullName evidence="2">Uncharacterized protein</fullName>
    </submittedName>
</protein>
<name>E2A3I1_CAMFO</name>
<dbReference type="Proteomes" id="UP000000311">
    <property type="component" value="Unassembled WGS sequence"/>
</dbReference>
<feature type="compositionally biased region" description="Basic and acidic residues" evidence="1">
    <location>
        <begin position="19"/>
        <end position="31"/>
    </location>
</feature>
<dbReference type="EMBL" id="GL436428">
    <property type="protein sequence ID" value="EFN72045.1"/>
    <property type="molecule type" value="Genomic_DNA"/>
</dbReference>
<organism evidence="3">
    <name type="scientific">Camponotus floridanus</name>
    <name type="common">Florida carpenter ant</name>
    <dbReference type="NCBI Taxonomy" id="104421"/>
    <lineage>
        <taxon>Eukaryota</taxon>
        <taxon>Metazoa</taxon>
        <taxon>Ecdysozoa</taxon>
        <taxon>Arthropoda</taxon>
        <taxon>Hexapoda</taxon>
        <taxon>Insecta</taxon>
        <taxon>Pterygota</taxon>
        <taxon>Neoptera</taxon>
        <taxon>Endopterygota</taxon>
        <taxon>Hymenoptera</taxon>
        <taxon>Apocrita</taxon>
        <taxon>Aculeata</taxon>
        <taxon>Formicoidea</taxon>
        <taxon>Formicidae</taxon>
        <taxon>Formicinae</taxon>
        <taxon>Camponotus</taxon>
    </lineage>
</organism>
<evidence type="ECO:0000313" key="2">
    <source>
        <dbReference type="EMBL" id="EFN72045.1"/>
    </source>
</evidence>
<evidence type="ECO:0000256" key="1">
    <source>
        <dbReference type="SAM" id="MobiDB-lite"/>
    </source>
</evidence>
<gene>
    <name evidence="2" type="ORF">EAG_13997</name>
</gene>
<evidence type="ECO:0000313" key="3">
    <source>
        <dbReference type="Proteomes" id="UP000000311"/>
    </source>
</evidence>
<accession>E2A3I1</accession>
<dbReference type="AlphaFoldDB" id="E2A3I1"/>
<reference evidence="2 3" key="1">
    <citation type="journal article" date="2010" name="Science">
        <title>Genomic comparison of the ants Camponotus floridanus and Harpegnathos saltator.</title>
        <authorList>
            <person name="Bonasio R."/>
            <person name="Zhang G."/>
            <person name="Ye C."/>
            <person name="Mutti N.S."/>
            <person name="Fang X."/>
            <person name="Qin N."/>
            <person name="Donahue G."/>
            <person name="Yang P."/>
            <person name="Li Q."/>
            <person name="Li C."/>
            <person name="Zhang P."/>
            <person name="Huang Z."/>
            <person name="Berger S.L."/>
            <person name="Reinberg D."/>
            <person name="Wang J."/>
            <person name="Liebig J."/>
        </authorList>
    </citation>
    <scope>NUCLEOTIDE SEQUENCE [LARGE SCALE GENOMIC DNA]</scope>
    <source>
        <strain evidence="3">C129</strain>
    </source>
</reference>
<feature type="region of interest" description="Disordered" evidence="1">
    <location>
        <begin position="1"/>
        <end position="67"/>
    </location>
</feature>
<keyword evidence="3" id="KW-1185">Reference proteome</keyword>
<dbReference type="InParanoid" id="E2A3I1"/>
<sequence length="80" mass="8493">MPGPRADQYFGSGTRRGGRGRERPSAAEGDRTLPSATERGRAPARGEPSFPPRAALPAQSLRRSGRRGMCGIVIASVTEE</sequence>